<dbReference type="EMBL" id="CADCVB010000198">
    <property type="protein sequence ID" value="CAA9447316.1"/>
    <property type="molecule type" value="Genomic_DNA"/>
</dbReference>
<proteinExistence type="predicted"/>
<keyword evidence="1" id="KW-0472">Membrane</keyword>
<accession>A0A6J4QQ83</accession>
<gene>
    <name evidence="2" type="ORF">AVDCRST_MAG78-3009</name>
</gene>
<name>A0A6J4QQ83_9ACTN</name>
<feature type="transmembrane region" description="Helical" evidence="1">
    <location>
        <begin position="31"/>
        <end position="50"/>
    </location>
</feature>
<reference evidence="2" key="1">
    <citation type="submission" date="2020-02" db="EMBL/GenBank/DDBJ databases">
        <authorList>
            <person name="Meier V. D."/>
        </authorList>
    </citation>
    <scope>NUCLEOTIDE SEQUENCE</scope>
    <source>
        <strain evidence="2">AVDCRST_MAG78</strain>
    </source>
</reference>
<evidence type="ECO:0000256" key="1">
    <source>
        <dbReference type="SAM" id="Phobius"/>
    </source>
</evidence>
<keyword evidence="1" id="KW-0812">Transmembrane</keyword>
<keyword evidence="1" id="KW-1133">Transmembrane helix</keyword>
<feature type="transmembrane region" description="Helical" evidence="1">
    <location>
        <begin position="6"/>
        <end position="24"/>
    </location>
</feature>
<evidence type="ECO:0000313" key="2">
    <source>
        <dbReference type="EMBL" id="CAA9447316.1"/>
    </source>
</evidence>
<dbReference type="AlphaFoldDB" id="A0A6J4QQ83"/>
<feature type="transmembrane region" description="Helical" evidence="1">
    <location>
        <begin position="56"/>
        <end position="79"/>
    </location>
</feature>
<protein>
    <submittedName>
        <fullName evidence="2">Uncharacterized protein</fullName>
    </submittedName>
</protein>
<organism evidence="2">
    <name type="scientific">uncultured Rubrobacteraceae bacterium</name>
    <dbReference type="NCBI Taxonomy" id="349277"/>
    <lineage>
        <taxon>Bacteria</taxon>
        <taxon>Bacillati</taxon>
        <taxon>Actinomycetota</taxon>
        <taxon>Rubrobacteria</taxon>
        <taxon>Rubrobacterales</taxon>
        <taxon>Rubrobacteraceae</taxon>
        <taxon>environmental samples</taxon>
    </lineage>
</organism>
<sequence>MSAILGSGAAVVCLLAISFVHWVNRRSLDDLVVFARLGVAAALICLAVLGSSLAPLALTATLSLLLLALTAFETLYAHLSEDGA</sequence>